<dbReference type="GO" id="GO:0016740">
    <property type="term" value="F:transferase activity"/>
    <property type="evidence" value="ECO:0007669"/>
    <property type="project" value="UniProtKB-KW"/>
</dbReference>
<dbReference type="PATRIC" id="fig|1461581.3.peg.1258"/>
<sequence>MGWLFSYRNRMDLIQELLAPDRNYIRNRKVLQHALVGNELWMVVRLKLKIAGVVNDNAVGDVYTYIVCELLACADGLWGHKSIPEKMGPFYYGCPLHFLDITPDGNNLEWRAKLREIHRQRAPAHSVQERDTALFPTGKVVITRAVYELVCRGLVNPYQYLRRHVAGDWGDLCDEDKATNLMALDEHGQLFSSYGIPVEGASKLWVITEGDRSVTTLLLPSDY</sequence>
<dbReference type="AlphaFoldDB" id="A0A078MEQ8"/>
<dbReference type="EMBL" id="LK391969">
    <property type="protein sequence ID" value="CEF26352.1"/>
    <property type="molecule type" value="Genomic_DNA"/>
</dbReference>
<dbReference type="RefSeq" id="WP_052508715.1">
    <property type="nucleotide sequence ID" value="NZ_LK391969.1"/>
</dbReference>
<proteinExistence type="predicted"/>
<organism evidence="1">
    <name type="scientific">Pseudomonas saudimassiliensis</name>
    <dbReference type="NCBI Taxonomy" id="1461581"/>
    <lineage>
        <taxon>Bacteria</taxon>
        <taxon>Pseudomonadati</taxon>
        <taxon>Pseudomonadota</taxon>
        <taxon>Gammaproteobacteria</taxon>
        <taxon>Pseudomonadales</taxon>
        <taxon>Pseudomonadaceae</taxon>
        <taxon>Pseudomonas</taxon>
    </lineage>
</organism>
<keyword evidence="1" id="KW-0808">Transferase</keyword>
<dbReference type="EMBL" id="LM997413">
    <property type="protein sequence ID" value="CEA03932.1"/>
    <property type="molecule type" value="Genomic_DNA"/>
</dbReference>
<evidence type="ECO:0000313" key="1">
    <source>
        <dbReference type="EMBL" id="CEA03932.1"/>
    </source>
</evidence>
<reference evidence="1" key="1">
    <citation type="submission" date="2014-07" db="EMBL/GenBank/DDBJ databases">
        <authorList>
            <person name="Urmite Genomes Urmite Genomes"/>
        </authorList>
    </citation>
    <scope>NUCLEOTIDE SEQUENCE</scope>
    <source>
        <strain evidence="1">12M76_air</strain>
    </source>
</reference>
<gene>
    <name evidence="1" type="ORF">BN1049_01281</name>
</gene>
<accession>A0A078MEQ8</accession>
<name>A0A078MEQ8_9PSED</name>
<protein>
    <submittedName>
        <fullName evidence="1">O-methyl transferase family protein</fullName>
    </submittedName>
</protein>